<evidence type="ECO:0000256" key="1">
    <source>
        <dbReference type="SAM" id="MobiDB-lite"/>
    </source>
</evidence>
<feature type="compositionally biased region" description="Polar residues" evidence="1">
    <location>
        <begin position="68"/>
        <end position="89"/>
    </location>
</feature>
<evidence type="ECO:0000313" key="2">
    <source>
        <dbReference type="EMBL" id="RNA12652.1"/>
    </source>
</evidence>
<protein>
    <recommendedName>
        <fullName evidence="4">CCHC-type domain-containing protein</fullName>
    </recommendedName>
</protein>
<evidence type="ECO:0000313" key="3">
    <source>
        <dbReference type="Proteomes" id="UP000276133"/>
    </source>
</evidence>
<comment type="caution">
    <text evidence="2">The sequence shown here is derived from an EMBL/GenBank/DDBJ whole genome shotgun (WGS) entry which is preliminary data.</text>
</comment>
<dbReference type="EMBL" id="REGN01005647">
    <property type="protein sequence ID" value="RNA12652.1"/>
    <property type="molecule type" value="Genomic_DNA"/>
</dbReference>
<organism evidence="2 3">
    <name type="scientific">Brachionus plicatilis</name>
    <name type="common">Marine rotifer</name>
    <name type="synonym">Brachionus muelleri</name>
    <dbReference type="NCBI Taxonomy" id="10195"/>
    <lineage>
        <taxon>Eukaryota</taxon>
        <taxon>Metazoa</taxon>
        <taxon>Spiralia</taxon>
        <taxon>Gnathifera</taxon>
        <taxon>Rotifera</taxon>
        <taxon>Eurotatoria</taxon>
        <taxon>Monogononta</taxon>
        <taxon>Pseudotrocha</taxon>
        <taxon>Ploima</taxon>
        <taxon>Brachionidae</taxon>
        <taxon>Brachionus</taxon>
    </lineage>
</organism>
<evidence type="ECO:0008006" key="4">
    <source>
        <dbReference type="Google" id="ProtNLM"/>
    </source>
</evidence>
<dbReference type="AlphaFoldDB" id="A0A3M7QMU3"/>
<sequence>MNKAQTTEEKANMFNKFFTSIEPSFKTSENDSNDERIKTPNSNKSLVCRNCKNVGHTAKEYRSKKNGTKSNDNKTPIGNYKQHASNNYN</sequence>
<name>A0A3M7QMU3_BRAPC</name>
<proteinExistence type="predicted"/>
<reference evidence="2 3" key="1">
    <citation type="journal article" date="2018" name="Sci. Rep.">
        <title>Genomic signatures of local adaptation to the degree of environmental predictability in rotifers.</title>
        <authorList>
            <person name="Franch-Gras L."/>
            <person name="Hahn C."/>
            <person name="Garcia-Roger E.M."/>
            <person name="Carmona M.J."/>
            <person name="Serra M."/>
            <person name="Gomez A."/>
        </authorList>
    </citation>
    <scope>NUCLEOTIDE SEQUENCE [LARGE SCALE GENOMIC DNA]</scope>
    <source>
        <strain evidence="2">HYR1</strain>
    </source>
</reference>
<accession>A0A3M7QMU3</accession>
<dbReference type="Gene3D" id="4.10.60.10">
    <property type="entry name" value="Zinc finger, CCHC-type"/>
    <property type="match status" value="1"/>
</dbReference>
<feature type="region of interest" description="Disordered" evidence="1">
    <location>
        <begin position="22"/>
        <end position="89"/>
    </location>
</feature>
<keyword evidence="3" id="KW-1185">Reference proteome</keyword>
<dbReference type="Proteomes" id="UP000276133">
    <property type="component" value="Unassembled WGS sequence"/>
</dbReference>
<gene>
    <name evidence="2" type="ORF">BpHYR1_000782</name>
</gene>